<organism evidence="1 2">
    <name type="scientific">Ananas comosus</name>
    <name type="common">Pineapple</name>
    <name type="synonym">Ananas ananas</name>
    <dbReference type="NCBI Taxonomy" id="4615"/>
    <lineage>
        <taxon>Eukaryota</taxon>
        <taxon>Viridiplantae</taxon>
        <taxon>Streptophyta</taxon>
        <taxon>Embryophyta</taxon>
        <taxon>Tracheophyta</taxon>
        <taxon>Spermatophyta</taxon>
        <taxon>Magnoliopsida</taxon>
        <taxon>Liliopsida</taxon>
        <taxon>Poales</taxon>
        <taxon>Bromeliaceae</taxon>
        <taxon>Bromelioideae</taxon>
        <taxon>Ananas</taxon>
    </lineage>
</organism>
<dbReference type="AlphaFoldDB" id="A0A199VMZ3"/>
<protein>
    <submittedName>
        <fullName evidence="1">Uncharacterized protein</fullName>
    </submittedName>
</protein>
<dbReference type="Proteomes" id="UP000092600">
    <property type="component" value="Unassembled WGS sequence"/>
</dbReference>
<evidence type="ECO:0000313" key="2">
    <source>
        <dbReference type="Proteomes" id="UP000092600"/>
    </source>
</evidence>
<gene>
    <name evidence="1" type="ORF">ACMD2_18820</name>
</gene>
<comment type="caution">
    <text evidence="1">The sequence shown here is derived from an EMBL/GenBank/DDBJ whole genome shotgun (WGS) entry which is preliminary data.</text>
</comment>
<reference evidence="1 2" key="1">
    <citation type="journal article" date="2016" name="DNA Res.">
        <title>The draft genome of MD-2 pineapple using hybrid error correction of long reads.</title>
        <authorList>
            <person name="Redwan R.M."/>
            <person name="Saidin A."/>
            <person name="Kumar S.V."/>
        </authorList>
    </citation>
    <scope>NUCLEOTIDE SEQUENCE [LARGE SCALE GENOMIC DNA]</scope>
    <source>
        <strain evidence="2">cv. MD2</strain>
        <tissue evidence="1">Leaf</tissue>
    </source>
</reference>
<proteinExistence type="predicted"/>
<name>A0A199VMZ3_ANACO</name>
<accession>A0A199VMZ3</accession>
<sequence length="83" mass="9634">MHAFEHPNKLLISITRAKKKTTMSLIRTSFFFMKTMKAIGCWSVTFPGSNGGVADDDDQHMKKQQNEAQVLFIFHIVKKDQWF</sequence>
<evidence type="ECO:0000313" key="1">
    <source>
        <dbReference type="EMBL" id="OAY78434.1"/>
    </source>
</evidence>
<dbReference type="EMBL" id="LSRQ01001284">
    <property type="protein sequence ID" value="OAY78434.1"/>
    <property type="molecule type" value="Genomic_DNA"/>
</dbReference>